<proteinExistence type="predicted"/>
<evidence type="ECO:0008006" key="3">
    <source>
        <dbReference type="Google" id="ProtNLM"/>
    </source>
</evidence>
<dbReference type="SUPFAM" id="SSF53474">
    <property type="entry name" value="alpha/beta-Hydrolases"/>
    <property type="match status" value="1"/>
</dbReference>
<dbReference type="InterPro" id="IPR029058">
    <property type="entry name" value="AB_hydrolase_fold"/>
</dbReference>
<reference evidence="1 2" key="1">
    <citation type="submission" date="2017-02" db="EMBL/GenBank/DDBJ databases">
        <authorList>
            <person name="Peterson S.W."/>
        </authorList>
    </citation>
    <scope>NUCLEOTIDE SEQUENCE [LARGE SCALE GENOMIC DNA]</scope>
    <source>
        <strain evidence="1 2">ATCC 43854</strain>
    </source>
</reference>
<dbReference type="AlphaFoldDB" id="A0A1T4LC41"/>
<dbReference type="STRING" id="28122.SAMN02745108_00849"/>
<evidence type="ECO:0000313" key="1">
    <source>
        <dbReference type="EMBL" id="SJZ52203.1"/>
    </source>
</evidence>
<dbReference type="RefSeq" id="WP_198951041.1">
    <property type="nucleotide sequence ID" value="NZ_FUWU01000010.1"/>
</dbReference>
<dbReference type="Gene3D" id="3.40.50.1820">
    <property type="entry name" value="alpha/beta hydrolase"/>
    <property type="match status" value="1"/>
</dbReference>
<gene>
    <name evidence="1" type="ORF">SAMN02745108_00849</name>
</gene>
<name>A0A1T4LC41_9BACT</name>
<dbReference type="EMBL" id="FUWU01000010">
    <property type="protein sequence ID" value="SJZ52203.1"/>
    <property type="molecule type" value="Genomic_DNA"/>
</dbReference>
<accession>A0A1T4LC41</accession>
<evidence type="ECO:0000313" key="2">
    <source>
        <dbReference type="Proteomes" id="UP000190449"/>
    </source>
</evidence>
<organism evidence="1 2">
    <name type="scientific">Fibrobacter intestinalis</name>
    <dbReference type="NCBI Taxonomy" id="28122"/>
    <lineage>
        <taxon>Bacteria</taxon>
        <taxon>Pseudomonadati</taxon>
        <taxon>Fibrobacterota</taxon>
        <taxon>Fibrobacteria</taxon>
        <taxon>Fibrobacterales</taxon>
        <taxon>Fibrobacteraceae</taxon>
        <taxon>Fibrobacter</taxon>
    </lineage>
</organism>
<protein>
    <recommendedName>
        <fullName evidence="3">Alpha/beta hydrolase family protein</fullName>
    </recommendedName>
</protein>
<dbReference type="Proteomes" id="UP000190449">
    <property type="component" value="Unassembled WGS sequence"/>
</dbReference>
<sequence length="204" mass="22286">MSYKPGDQAWYTHFRIGRVAPDRYDGSQFPAGDEAQNQFFRQMTVNTGNFDVFLFGQSLGAVLADVKKMTGKKAVYITHSQGGRVGWQTPVENIAAIVAVEPGGTPAVGSAEYKRLLEAGVPVLVIMGDYIDNGPADIQSTAFWKNVRDGAVAFAAQYTADGGKAEVYDLPKMGITGNSHFLFQEMNNKEITVLVEQWIAKNVK</sequence>